<dbReference type="SUPFAM" id="SSF143120">
    <property type="entry name" value="YefM-like"/>
    <property type="match status" value="1"/>
</dbReference>
<dbReference type="Gene3D" id="3.40.1620.10">
    <property type="entry name" value="YefM-like domain"/>
    <property type="match status" value="1"/>
</dbReference>
<dbReference type="OrthoDB" id="7069202at2"/>
<evidence type="ECO:0000256" key="1">
    <source>
        <dbReference type="ARBA" id="ARBA00009981"/>
    </source>
</evidence>
<organism evidence="3 4">
    <name type="scientific">Planktothrix serta PCC 8927</name>
    <dbReference type="NCBI Taxonomy" id="671068"/>
    <lineage>
        <taxon>Bacteria</taxon>
        <taxon>Bacillati</taxon>
        <taxon>Cyanobacteriota</taxon>
        <taxon>Cyanophyceae</taxon>
        <taxon>Oscillatoriophycideae</taxon>
        <taxon>Oscillatoriales</taxon>
        <taxon>Microcoleaceae</taxon>
        <taxon>Planktothrix</taxon>
    </lineage>
</organism>
<dbReference type="Proteomes" id="UP000184550">
    <property type="component" value="Unassembled WGS sequence"/>
</dbReference>
<keyword evidence="4" id="KW-1185">Reference proteome</keyword>
<proteinExistence type="inferred from homology"/>
<evidence type="ECO:0000313" key="4">
    <source>
        <dbReference type="Proteomes" id="UP000184550"/>
    </source>
</evidence>
<name>A0A7Z9DYM4_9CYAN</name>
<comment type="caution">
    <text evidence="3">The sequence shown here is derived from an EMBL/GenBank/DDBJ whole genome shotgun (WGS) entry which is preliminary data.</text>
</comment>
<gene>
    <name evidence="3" type="ORF">PL8927_270059</name>
</gene>
<sequence length="95" mass="10934">MINLKDIHSLTEFQRNAKQYVKQIKETQQPLVLTVNGKAEVVVQDAIAYQEILKRLEYVESVLAIRQGITEFESGEGKPARTALEELRKNYDISR</sequence>
<dbReference type="AlphaFoldDB" id="A0A7Z9DYM4"/>
<dbReference type="RefSeq" id="WP_083618370.1">
    <property type="nucleotide sequence ID" value="NZ_LR734844.1"/>
</dbReference>
<dbReference type="NCBIfam" id="TIGR01552">
    <property type="entry name" value="phd_fam"/>
    <property type="match status" value="1"/>
</dbReference>
<protein>
    <recommendedName>
        <fullName evidence="2">Antitoxin</fullName>
    </recommendedName>
</protein>
<dbReference type="EMBL" id="CZCU02000099">
    <property type="protein sequence ID" value="VXD13612.1"/>
    <property type="molecule type" value="Genomic_DNA"/>
</dbReference>
<reference evidence="3" key="1">
    <citation type="submission" date="2019-10" db="EMBL/GenBank/DDBJ databases">
        <authorList>
            <consortium name="Genoscope - CEA"/>
            <person name="William W."/>
        </authorList>
    </citation>
    <scope>NUCLEOTIDE SEQUENCE [LARGE SCALE GENOMIC DNA]</scope>
    <source>
        <strain evidence="3">BBR_PRJEB10992</strain>
    </source>
</reference>
<comment type="similarity">
    <text evidence="1 2">Belongs to the phD/YefM antitoxin family.</text>
</comment>
<evidence type="ECO:0000313" key="3">
    <source>
        <dbReference type="EMBL" id="VXD13612.1"/>
    </source>
</evidence>
<accession>A0A7Z9DYM4</accession>
<evidence type="ECO:0000256" key="2">
    <source>
        <dbReference type="RuleBase" id="RU362080"/>
    </source>
</evidence>
<dbReference type="Pfam" id="PF02604">
    <property type="entry name" value="PhdYeFM_antitox"/>
    <property type="match status" value="1"/>
</dbReference>
<dbReference type="InterPro" id="IPR036165">
    <property type="entry name" value="YefM-like_sf"/>
</dbReference>
<dbReference type="InterPro" id="IPR006442">
    <property type="entry name" value="Antitoxin_Phd/YefM"/>
</dbReference>
<comment type="function">
    <text evidence="2">Antitoxin component of a type II toxin-antitoxin (TA) system.</text>
</comment>